<keyword evidence="4" id="KW-1185">Reference proteome</keyword>
<dbReference type="InterPro" id="IPR033403">
    <property type="entry name" value="DUF5110"/>
</dbReference>
<dbReference type="PANTHER" id="PTHR22762:SF120">
    <property type="entry name" value="HETEROGLYCAN GLUCOSIDASE 1"/>
    <property type="match status" value="1"/>
</dbReference>
<organism evidence="3 4">
    <name type="scientific">Coffea canephora</name>
    <name type="common">Robusta coffee</name>
    <dbReference type="NCBI Taxonomy" id="49390"/>
    <lineage>
        <taxon>Eukaryota</taxon>
        <taxon>Viridiplantae</taxon>
        <taxon>Streptophyta</taxon>
        <taxon>Embryophyta</taxon>
        <taxon>Tracheophyta</taxon>
        <taxon>Spermatophyta</taxon>
        <taxon>Magnoliopsida</taxon>
        <taxon>eudicotyledons</taxon>
        <taxon>Gunneridae</taxon>
        <taxon>Pentapetalae</taxon>
        <taxon>asterids</taxon>
        <taxon>lamiids</taxon>
        <taxon>Gentianales</taxon>
        <taxon>Rubiaceae</taxon>
        <taxon>Ixoroideae</taxon>
        <taxon>Gardenieae complex</taxon>
        <taxon>Bertiereae - Coffeeae clade</taxon>
        <taxon>Coffeeae</taxon>
        <taxon>Coffea</taxon>
    </lineage>
</organism>
<name>A0A068UHR8_COFCA</name>
<evidence type="ECO:0000313" key="3">
    <source>
        <dbReference type="EMBL" id="CDP07163.1"/>
    </source>
</evidence>
<dbReference type="OMA" id="CASAQHD"/>
<evidence type="ECO:0000259" key="2">
    <source>
        <dbReference type="Pfam" id="PF21365"/>
    </source>
</evidence>
<dbReference type="OrthoDB" id="1334205at2759"/>
<sequence length="218" mass="24426">MSCHWAVDTNSYQLRRYRLLPHIYTLFYIAHTKGIPVATPILFADPKGPKLRTREDSFMLGPLLICASAQHDKELDHTQPRLPKGIWLSFDFEESHPDLPALYLKGGSIIPVGLPYQHVGEANPTDDLCLFVALDEHGKAEGVLFEDAGDGHEYTKGGYLSTTYVAELWSSVVTVRVSKTDGLWKRPNRRLQVKLLLGKCALLEVWGTDGEAIQIMLP</sequence>
<gene>
    <name evidence="3" type="ORF">GSCOC_T00024306001</name>
</gene>
<dbReference type="Gene3D" id="2.60.40.1180">
    <property type="entry name" value="Golgi alpha-mannosidase II"/>
    <property type="match status" value="2"/>
</dbReference>
<evidence type="ECO:0000313" key="4">
    <source>
        <dbReference type="Proteomes" id="UP000295252"/>
    </source>
</evidence>
<proteinExistence type="predicted"/>
<reference evidence="4" key="1">
    <citation type="journal article" date="2014" name="Science">
        <title>The coffee genome provides insight into the convergent evolution of caffeine biosynthesis.</title>
        <authorList>
            <person name="Denoeud F."/>
            <person name="Carretero-Paulet L."/>
            <person name="Dereeper A."/>
            <person name="Droc G."/>
            <person name="Guyot R."/>
            <person name="Pietrella M."/>
            <person name="Zheng C."/>
            <person name="Alberti A."/>
            <person name="Anthony F."/>
            <person name="Aprea G."/>
            <person name="Aury J.M."/>
            <person name="Bento P."/>
            <person name="Bernard M."/>
            <person name="Bocs S."/>
            <person name="Campa C."/>
            <person name="Cenci A."/>
            <person name="Combes M.C."/>
            <person name="Crouzillat D."/>
            <person name="Da Silva C."/>
            <person name="Daddiego L."/>
            <person name="De Bellis F."/>
            <person name="Dussert S."/>
            <person name="Garsmeur O."/>
            <person name="Gayraud T."/>
            <person name="Guignon V."/>
            <person name="Jahn K."/>
            <person name="Jamilloux V."/>
            <person name="Joet T."/>
            <person name="Labadie K."/>
            <person name="Lan T."/>
            <person name="Leclercq J."/>
            <person name="Lepelley M."/>
            <person name="Leroy T."/>
            <person name="Li L.T."/>
            <person name="Librado P."/>
            <person name="Lopez L."/>
            <person name="Munoz A."/>
            <person name="Noel B."/>
            <person name="Pallavicini A."/>
            <person name="Perrotta G."/>
            <person name="Poncet V."/>
            <person name="Pot D."/>
            <person name="Priyono X."/>
            <person name="Rigoreau M."/>
            <person name="Rouard M."/>
            <person name="Rozas J."/>
            <person name="Tranchant-Dubreuil C."/>
            <person name="VanBuren R."/>
            <person name="Zhang Q."/>
            <person name="Andrade A.C."/>
            <person name="Argout X."/>
            <person name="Bertrand B."/>
            <person name="de Kochko A."/>
            <person name="Graziosi G."/>
            <person name="Henry R.J."/>
            <person name="Jayarama X."/>
            <person name="Ming R."/>
            <person name="Nagai C."/>
            <person name="Rounsley S."/>
            <person name="Sankoff D."/>
            <person name="Giuliano G."/>
            <person name="Albert V.A."/>
            <person name="Wincker P."/>
            <person name="Lashermes P."/>
        </authorList>
    </citation>
    <scope>NUCLEOTIDE SEQUENCE [LARGE SCALE GENOMIC DNA]</scope>
    <source>
        <strain evidence="4">cv. DH200-94</strain>
    </source>
</reference>
<dbReference type="InParanoid" id="A0A068UHR8"/>
<dbReference type="EMBL" id="HG739109">
    <property type="protein sequence ID" value="CDP07163.1"/>
    <property type="molecule type" value="Genomic_DNA"/>
</dbReference>
<dbReference type="PANTHER" id="PTHR22762">
    <property type="entry name" value="ALPHA-GLUCOSIDASE"/>
    <property type="match status" value="1"/>
</dbReference>
<dbReference type="STRING" id="49390.A0A068UHR8"/>
<dbReference type="InterPro" id="IPR013780">
    <property type="entry name" value="Glyco_hydro_b"/>
</dbReference>
<dbReference type="Proteomes" id="UP000295252">
    <property type="component" value="Chromosome X"/>
</dbReference>
<dbReference type="Pfam" id="PF21365">
    <property type="entry name" value="Glyco_hydro_31_3rd"/>
    <property type="match status" value="1"/>
</dbReference>
<accession>A0A068UHR8</accession>
<dbReference type="SUPFAM" id="SSF51011">
    <property type="entry name" value="Glycosyl hydrolase domain"/>
    <property type="match status" value="1"/>
</dbReference>
<dbReference type="GO" id="GO:0004553">
    <property type="term" value="F:hydrolase activity, hydrolyzing O-glycosyl compounds"/>
    <property type="evidence" value="ECO:0007669"/>
    <property type="project" value="TreeGrafter"/>
</dbReference>
<protein>
    <submittedName>
        <fullName evidence="3">Uncharacterized protein</fullName>
    </submittedName>
</protein>
<feature type="domain" description="Glycosyl hydrolase family 31 C-terminal" evidence="2">
    <location>
        <begin position="34"/>
        <end position="110"/>
    </location>
</feature>
<dbReference type="PhylomeDB" id="A0A068UHR8"/>
<evidence type="ECO:0000259" key="1">
    <source>
        <dbReference type="Pfam" id="PF17137"/>
    </source>
</evidence>
<dbReference type="AlphaFoldDB" id="A0A068UHR8"/>
<feature type="domain" description="DUF5110" evidence="1">
    <location>
        <begin position="131"/>
        <end position="196"/>
    </location>
</feature>
<dbReference type="Pfam" id="PF17137">
    <property type="entry name" value="DUF5110"/>
    <property type="match status" value="1"/>
</dbReference>
<dbReference type="InterPro" id="IPR048395">
    <property type="entry name" value="Glyco_hydro_31_C"/>
</dbReference>
<dbReference type="Gramene" id="CDP07163">
    <property type="protein sequence ID" value="CDP07163"/>
    <property type="gene ID" value="GSCOC_T00024306001"/>
</dbReference>